<dbReference type="Gene3D" id="1.10.630.10">
    <property type="entry name" value="Cytochrome P450"/>
    <property type="match status" value="1"/>
</dbReference>
<comment type="caution">
    <text evidence="8">The sequence shown here is derived from an EMBL/GenBank/DDBJ whole genome shotgun (WGS) entry which is preliminary data.</text>
</comment>
<evidence type="ECO:0000256" key="5">
    <source>
        <dbReference type="PIRSR" id="PIRSR602401-1"/>
    </source>
</evidence>
<keyword evidence="6" id="KW-0560">Oxidoreductase</keyword>
<keyword evidence="4 5" id="KW-0408">Iron</keyword>
<feature type="binding site" description="axial binding residue" evidence="5">
    <location>
        <position position="454"/>
    </location>
    <ligand>
        <name>heme</name>
        <dbReference type="ChEBI" id="CHEBI:30413"/>
    </ligand>
    <ligandPart>
        <name>Fe</name>
        <dbReference type="ChEBI" id="CHEBI:18248"/>
    </ligandPart>
</feature>
<keyword evidence="7" id="KW-0472">Membrane</keyword>
<dbReference type="PANTHER" id="PTHR24305">
    <property type="entry name" value="CYTOCHROME P450"/>
    <property type="match status" value="1"/>
</dbReference>
<feature type="transmembrane region" description="Helical" evidence="7">
    <location>
        <begin position="12"/>
        <end position="34"/>
    </location>
</feature>
<dbReference type="GO" id="GO:0020037">
    <property type="term" value="F:heme binding"/>
    <property type="evidence" value="ECO:0007669"/>
    <property type="project" value="InterPro"/>
</dbReference>
<comment type="cofactor">
    <cofactor evidence="1 5">
        <name>heme</name>
        <dbReference type="ChEBI" id="CHEBI:30413"/>
    </cofactor>
</comment>
<dbReference type="SUPFAM" id="SSF48264">
    <property type="entry name" value="Cytochrome P450"/>
    <property type="match status" value="1"/>
</dbReference>
<evidence type="ECO:0000313" key="8">
    <source>
        <dbReference type="EMBL" id="CAG8960060.1"/>
    </source>
</evidence>
<evidence type="ECO:0000313" key="9">
    <source>
        <dbReference type="Proteomes" id="UP000696280"/>
    </source>
</evidence>
<keyword evidence="5 6" id="KW-0349">Heme</keyword>
<keyword evidence="6" id="KW-0503">Monooxygenase</keyword>
<keyword evidence="7" id="KW-1133">Transmembrane helix</keyword>
<gene>
    <name evidence="8" type="ORF">HYFRA_00010538</name>
</gene>
<evidence type="ECO:0000256" key="2">
    <source>
        <dbReference type="ARBA" id="ARBA00010617"/>
    </source>
</evidence>
<reference evidence="8" key="1">
    <citation type="submission" date="2021-07" db="EMBL/GenBank/DDBJ databases">
        <authorList>
            <person name="Durling M."/>
        </authorList>
    </citation>
    <scope>NUCLEOTIDE SEQUENCE</scope>
</reference>
<keyword evidence="3 5" id="KW-0479">Metal-binding</keyword>
<keyword evidence="7" id="KW-0812">Transmembrane</keyword>
<protein>
    <recommendedName>
        <fullName evidence="10">Pisatin demethylase</fullName>
    </recommendedName>
</protein>
<accession>A0A9N9L9B3</accession>
<evidence type="ECO:0000256" key="4">
    <source>
        <dbReference type="ARBA" id="ARBA00023004"/>
    </source>
</evidence>
<evidence type="ECO:0000256" key="3">
    <source>
        <dbReference type="ARBA" id="ARBA00022723"/>
    </source>
</evidence>
<dbReference type="PRINTS" id="PR00463">
    <property type="entry name" value="EP450I"/>
</dbReference>
<dbReference type="InterPro" id="IPR017972">
    <property type="entry name" value="Cyt_P450_CS"/>
</dbReference>
<dbReference type="GO" id="GO:0016705">
    <property type="term" value="F:oxidoreductase activity, acting on paired donors, with incorporation or reduction of molecular oxygen"/>
    <property type="evidence" value="ECO:0007669"/>
    <property type="project" value="InterPro"/>
</dbReference>
<dbReference type="PRINTS" id="PR00385">
    <property type="entry name" value="P450"/>
</dbReference>
<evidence type="ECO:0000256" key="1">
    <source>
        <dbReference type="ARBA" id="ARBA00001971"/>
    </source>
</evidence>
<organism evidence="8 9">
    <name type="scientific">Hymenoscyphus fraxineus</name>
    <dbReference type="NCBI Taxonomy" id="746836"/>
    <lineage>
        <taxon>Eukaryota</taxon>
        <taxon>Fungi</taxon>
        <taxon>Dikarya</taxon>
        <taxon>Ascomycota</taxon>
        <taxon>Pezizomycotina</taxon>
        <taxon>Leotiomycetes</taxon>
        <taxon>Helotiales</taxon>
        <taxon>Helotiaceae</taxon>
        <taxon>Hymenoscyphus</taxon>
    </lineage>
</organism>
<dbReference type="PANTHER" id="PTHR24305:SF232">
    <property type="entry name" value="P450, PUTATIVE (EUROFUNG)-RELATED"/>
    <property type="match status" value="1"/>
</dbReference>
<dbReference type="InterPro" id="IPR036396">
    <property type="entry name" value="Cyt_P450_sf"/>
</dbReference>
<dbReference type="InterPro" id="IPR050121">
    <property type="entry name" value="Cytochrome_P450_monoxygenase"/>
</dbReference>
<dbReference type="InterPro" id="IPR001128">
    <property type="entry name" value="Cyt_P450"/>
</dbReference>
<evidence type="ECO:0008006" key="10">
    <source>
        <dbReference type="Google" id="ProtNLM"/>
    </source>
</evidence>
<dbReference type="GO" id="GO:0005506">
    <property type="term" value="F:iron ion binding"/>
    <property type="evidence" value="ECO:0007669"/>
    <property type="project" value="InterPro"/>
</dbReference>
<sequence>MFLDNFNVSHKILYFSPSLAIGLAFVTAYLYALVWKRRWGGLHRIPGPFLAGVSDLWRWNAVWHEDVHLRSLKLHNKYGPLVRIGPKCVSVSSPEGIQAIYLNKKGFQKAPMYGILQPMLDGSPLHNIFSTSDIGYHSALKKTIGTLYTFSALKNIQHNLDRCVALLVDQLGDIVRAGPTRIDMSAWLQFYTFDSLGEVNFSQRMGFLETGTDLDGICELDHHLMRHFGLWGQVPQFEKVVAKWKSFAGYRVTKPNPLFKFTLDIIENRIKSPTDSVDILNKFLQLHEAAPDRLPRKDLTAAIYINVVTAHDVIAITLRAVLYYLCRNPRVCEKLDKEISTAAKLGKLSTPARYHEVSSMIYLSAIIDETLRIHPSTGIIFERVVPSGGISLHGTHIPENTIVGANAWVTNRNKEIFGDDIECFRPERWIGVTQDRMVEMRKSILTWGAGARVCIGKNLALMQIAPAITELYRNFDIRLADPGKEWRVSGGWLTRQTRMDMVVSHKNQDLKYGL</sequence>
<dbReference type="Pfam" id="PF00067">
    <property type="entry name" value="p450"/>
    <property type="match status" value="1"/>
</dbReference>
<dbReference type="AlphaFoldDB" id="A0A9N9L9B3"/>
<dbReference type="GO" id="GO:0004497">
    <property type="term" value="F:monooxygenase activity"/>
    <property type="evidence" value="ECO:0007669"/>
    <property type="project" value="UniProtKB-KW"/>
</dbReference>
<keyword evidence="9" id="KW-1185">Reference proteome</keyword>
<dbReference type="EMBL" id="CAJVRL010000096">
    <property type="protein sequence ID" value="CAG8960060.1"/>
    <property type="molecule type" value="Genomic_DNA"/>
</dbReference>
<dbReference type="OrthoDB" id="3934656at2759"/>
<proteinExistence type="inferred from homology"/>
<evidence type="ECO:0000256" key="6">
    <source>
        <dbReference type="RuleBase" id="RU000461"/>
    </source>
</evidence>
<comment type="similarity">
    <text evidence="2 6">Belongs to the cytochrome P450 family.</text>
</comment>
<dbReference type="PROSITE" id="PS00086">
    <property type="entry name" value="CYTOCHROME_P450"/>
    <property type="match status" value="1"/>
</dbReference>
<evidence type="ECO:0000256" key="7">
    <source>
        <dbReference type="SAM" id="Phobius"/>
    </source>
</evidence>
<dbReference type="InterPro" id="IPR002401">
    <property type="entry name" value="Cyt_P450_E_grp-I"/>
</dbReference>
<dbReference type="CDD" id="cd11060">
    <property type="entry name" value="CYP57A1-like"/>
    <property type="match status" value="1"/>
</dbReference>
<name>A0A9N9L9B3_9HELO</name>
<dbReference type="Proteomes" id="UP000696280">
    <property type="component" value="Unassembled WGS sequence"/>
</dbReference>